<dbReference type="AlphaFoldDB" id="A0A0N7JCZ2"/>
<evidence type="ECO:0000313" key="2">
    <source>
        <dbReference type="Proteomes" id="UP000058613"/>
    </source>
</evidence>
<organism evidence="1 2">
    <name type="scientific">Pyrodictium delaneyi</name>
    <dbReference type="NCBI Taxonomy" id="1273541"/>
    <lineage>
        <taxon>Archaea</taxon>
        <taxon>Thermoproteota</taxon>
        <taxon>Thermoprotei</taxon>
        <taxon>Desulfurococcales</taxon>
        <taxon>Pyrodictiaceae</taxon>
        <taxon>Pyrodictium</taxon>
    </lineage>
</organism>
<protein>
    <submittedName>
        <fullName evidence="1">Uncharacterized protein</fullName>
    </submittedName>
</protein>
<dbReference type="STRING" id="1273541.Pyrde_0695"/>
<reference evidence="1 2" key="1">
    <citation type="submission" date="2015-10" db="EMBL/GenBank/DDBJ databases">
        <title>Complete genome sequence of hyperthermophilic archaeon Pyrodictium delaneyi Su06.</title>
        <authorList>
            <person name="Jung J.-H."/>
            <person name="Lin J."/>
            <person name="Holden J.F."/>
            <person name="Park C.-S."/>
        </authorList>
    </citation>
    <scope>NUCLEOTIDE SEQUENCE [LARGE SCALE GENOMIC DNA]</scope>
    <source>
        <strain evidence="1 2">Su06</strain>
    </source>
</reference>
<dbReference type="EMBL" id="CP013011">
    <property type="protein sequence ID" value="ALL00745.1"/>
    <property type="molecule type" value="Genomic_DNA"/>
</dbReference>
<name>A0A0N7JCZ2_9CREN</name>
<accession>A0A0N7JCZ2</accession>
<sequence length="85" mass="9171">MLAEKLVASMAGLPAPMVLGRLVLVLSDALDELPPGKAVELVAWSICDVECRSCDYCDPEHCMDECTAARAEELRKLLERAGSHG</sequence>
<proteinExistence type="predicted"/>
<evidence type="ECO:0000313" key="1">
    <source>
        <dbReference type="EMBL" id="ALL00745.1"/>
    </source>
</evidence>
<gene>
    <name evidence="1" type="ORF">Pyrde_0695</name>
</gene>
<dbReference type="KEGG" id="pdl:Pyrde_0695"/>
<dbReference type="Proteomes" id="UP000058613">
    <property type="component" value="Chromosome"/>
</dbReference>